<proteinExistence type="predicted"/>
<dbReference type="AlphaFoldDB" id="A0A5B7J450"/>
<comment type="caution">
    <text evidence="2">The sequence shown here is derived from an EMBL/GenBank/DDBJ whole genome shotgun (WGS) entry which is preliminary data.</text>
</comment>
<accession>A0A5B7J450</accession>
<sequence>MTEKAKEEEEEEEEKEEEEEGEGEDDDDDDDDDDDEERTFCVVTFDLGVPFFQRHLRTIPFWCHLLQCL</sequence>
<dbReference type="Proteomes" id="UP000324222">
    <property type="component" value="Unassembled WGS sequence"/>
</dbReference>
<evidence type="ECO:0000256" key="1">
    <source>
        <dbReference type="SAM" id="MobiDB-lite"/>
    </source>
</evidence>
<keyword evidence="3" id="KW-1185">Reference proteome</keyword>
<reference evidence="2 3" key="1">
    <citation type="submission" date="2019-05" db="EMBL/GenBank/DDBJ databases">
        <title>Another draft genome of Portunus trituberculatus and its Hox gene families provides insights of decapod evolution.</title>
        <authorList>
            <person name="Jeong J.-H."/>
            <person name="Song I."/>
            <person name="Kim S."/>
            <person name="Choi T."/>
            <person name="Kim D."/>
            <person name="Ryu S."/>
            <person name="Kim W."/>
        </authorList>
    </citation>
    <scope>NUCLEOTIDE SEQUENCE [LARGE SCALE GENOMIC DNA]</scope>
    <source>
        <tissue evidence="2">Muscle</tissue>
    </source>
</reference>
<protein>
    <submittedName>
        <fullName evidence="2">Uncharacterized protein</fullName>
    </submittedName>
</protein>
<evidence type="ECO:0000313" key="3">
    <source>
        <dbReference type="Proteomes" id="UP000324222"/>
    </source>
</evidence>
<dbReference type="EMBL" id="VSRR010075284">
    <property type="protein sequence ID" value="MPC87698.1"/>
    <property type="molecule type" value="Genomic_DNA"/>
</dbReference>
<name>A0A5B7J450_PORTR</name>
<feature type="region of interest" description="Disordered" evidence="1">
    <location>
        <begin position="1"/>
        <end position="37"/>
    </location>
</feature>
<evidence type="ECO:0000313" key="2">
    <source>
        <dbReference type="EMBL" id="MPC87698.1"/>
    </source>
</evidence>
<gene>
    <name evidence="2" type="ORF">E2C01_082570</name>
</gene>
<feature type="compositionally biased region" description="Acidic residues" evidence="1">
    <location>
        <begin position="8"/>
        <end position="37"/>
    </location>
</feature>
<organism evidence="2 3">
    <name type="scientific">Portunus trituberculatus</name>
    <name type="common">Swimming crab</name>
    <name type="synonym">Neptunus trituberculatus</name>
    <dbReference type="NCBI Taxonomy" id="210409"/>
    <lineage>
        <taxon>Eukaryota</taxon>
        <taxon>Metazoa</taxon>
        <taxon>Ecdysozoa</taxon>
        <taxon>Arthropoda</taxon>
        <taxon>Crustacea</taxon>
        <taxon>Multicrustacea</taxon>
        <taxon>Malacostraca</taxon>
        <taxon>Eumalacostraca</taxon>
        <taxon>Eucarida</taxon>
        <taxon>Decapoda</taxon>
        <taxon>Pleocyemata</taxon>
        <taxon>Brachyura</taxon>
        <taxon>Eubrachyura</taxon>
        <taxon>Portunoidea</taxon>
        <taxon>Portunidae</taxon>
        <taxon>Portuninae</taxon>
        <taxon>Portunus</taxon>
    </lineage>
</organism>